<accession>A0A6J2Q156</accession>
<dbReference type="Gene3D" id="2.10.50.10">
    <property type="entry name" value="Tumor Necrosis Factor Receptor, subunit A, domain 2"/>
    <property type="match status" value="1"/>
</dbReference>
<feature type="signal peptide" evidence="9">
    <location>
        <begin position="1"/>
        <end position="19"/>
    </location>
</feature>
<evidence type="ECO:0000313" key="12">
    <source>
        <dbReference type="Proteomes" id="UP000504630"/>
    </source>
</evidence>
<evidence type="ECO:0000256" key="5">
    <source>
        <dbReference type="ARBA" id="ARBA00023180"/>
    </source>
</evidence>
<dbReference type="SMART" id="SM00005">
    <property type="entry name" value="DEATH"/>
    <property type="match status" value="1"/>
</dbReference>
<dbReference type="Proteomes" id="UP000504630">
    <property type="component" value="Chromosome 7"/>
</dbReference>
<proteinExistence type="predicted"/>
<dbReference type="InParanoid" id="A0A6J2Q156"/>
<keyword evidence="8" id="KW-1133">Transmembrane helix</keyword>
<evidence type="ECO:0000256" key="9">
    <source>
        <dbReference type="SAM" id="SignalP"/>
    </source>
</evidence>
<dbReference type="GO" id="GO:0007165">
    <property type="term" value="P:signal transduction"/>
    <property type="evidence" value="ECO:0007669"/>
    <property type="project" value="InterPro"/>
</dbReference>
<keyword evidence="3" id="KW-0677">Repeat</keyword>
<dbReference type="GeneID" id="115011263"/>
<dbReference type="Pfam" id="PF00531">
    <property type="entry name" value="Death"/>
    <property type="match status" value="1"/>
</dbReference>
<dbReference type="InterPro" id="IPR011029">
    <property type="entry name" value="DEATH-like_dom_sf"/>
</dbReference>
<dbReference type="KEGG" id="cgob:115011263"/>
<keyword evidence="2 9" id="KW-0732">Signal</keyword>
<dbReference type="InterPro" id="IPR000488">
    <property type="entry name" value="Death_dom"/>
</dbReference>
<keyword evidence="8" id="KW-0812">Transmembrane</keyword>
<organism evidence="12 13">
    <name type="scientific">Cottoperca gobio</name>
    <name type="common">Frogmouth</name>
    <name type="synonym">Aphritis gobio</name>
    <dbReference type="NCBI Taxonomy" id="56716"/>
    <lineage>
        <taxon>Eukaryota</taxon>
        <taxon>Metazoa</taxon>
        <taxon>Chordata</taxon>
        <taxon>Craniata</taxon>
        <taxon>Vertebrata</taxon>
        <taxon>Euteleostomi</taxon>
        <taxon>Actinopterygii</taxon>
        <taxon>Neopterygii</taxon>
        <taxon>Teleostei</taxon>
        <taxon>Neoteleostei</taxon>
        <taxon>Acanthomorphata</taxon>
        <taxon>Eupercaria</taxon>
        <taxon>Perciformes</taxon>
        <taxon>Notothenioidei</taxon>
        <taxon>Bovichtidae</taxon>
        <taxon>Cottoperca</taxon>
    </lineage>
</organism>
<dbReference type="RefSeq" id="XP_029292203.1">
    <property type="nucleotide sequence ID" value="XM_029436343.1"/>
</dbReference>
<feature type="disulfide bond" evidence="6">
    <location>
        <begin position="56"/>
        <end position="71"/>
    </location>
</feature>
<evidence type="ECO:0000313" key="13">
    <source>
        <dbReference type="RefSeq" id="XP_029292203.1"/>
    </source>
</evidence>
<keyword evidence="8" id="KW-0472">Membrane</keyword>
<dbReference type="SUPFAM" id="SSF47986">
    <property type="entry name" value="DEATH domain"/>
    <property type="match status" value="1"/>
</dbReference>
<dbReference type="SUPFAM" id="SSF57586">
    <property type="entry name" value="TNF receptor-like"/>
    <property type="match status" value="1"/>
</dbReference>
<evidence type="ECO:0000256" key="6">
    <source>
        <dbReference type="PROSITE-ProRule" id="PRU00206"/>
    </source>
</evidence>
<dbReference type="GO" id="GO:0006915">
    <property type="term" value="P:apoptotic process"/>
    <property type="evidence" value="ECO:0007669"/>
    <property type="project" value="UniProtKB-KW"/>
</dbReference>
<gene>
    <name evidence="13" type="primary">LOC115011263</name>
</gene>
<keyword evidence="5" id="KW-0325">Glycoprotein</keyword>
<dbReference type="InterPro" id="IPR001368">
    <property type="entry name" value="TNFR/NGFR_Cys_rich_reg"/>
</dbReference>
<keyword evidence="13" id="KW-0675">Receptor</keyword>
<dbReference type="PANTHER" id="PTHR47220">
    <property type="entry name" value="TUMOR NECROSIS FACTOR RECEPTOR SUPERFAMILY MEMBER 25"/>
    <property type="match status" value="1"/>
</dbReference>
<feature type="repeat" description="TNFR-Cys" evidence="6">
    <location>
        <begin position="55"/>
        <end position="95"/>
    </location>
</feature>
<evidence type="ECO:0000259" key="11">
    <source>
        <dbReference type="PROSITE" id="PS50050"/>
    </source>
</evidence>
<dbReference type="AlphaFoldDB" id="A0A6J2Q156"/>
<evidence type="ECO:0000256" key="2">
    <source>
        <dbReference type="ARBA" id="ARBA00022729"/>
    </source>
</evidence>
<evidence type="ECO:0000256" key="1">
    <source>
        <dbReference type="ARBA" id="ARBA00022703"/>
    </source>
</evidence>
<reference evidence="13" key="1">
    <citation type="submission" date="2025-08" db="UniProtKB">
        <authorList>
            <consortium name="RefSeq"/>
        </authorList>
    </citation>
    <scope>IDENTIFICATION</scope>
</reference>
<feature type="domain" description="TNFR-Cys" evidence="11">
    <location>
        <begin position="55"/>
        <end position="95"/>
    </location>
</feature>
<dbReference type="FunCoup" id="A0A6J2Q156">
    <property type="interactions" value="1"/>
</dbReference>
<keyword evidence="1" id="KW-0053">Apoptosis</keyword>
<evidence type="ECO:0000259" key="10">
    <source>
        <dbReference type="PROSITE" id="PS50017"/>
    </source>
</evidence>
<feature type="chain" id="PRO_5027054189" evidence="9">
    <location>
        <begin position="20"/>
        <end position="386"/>
    </location>
</feature>
<dbReference type="Gene3D" id="1.10.533.10">
    <property type="entry name" value="Death Domain, Fas"/>
    <property type="match status" value="1"/>
</dbReference>
<feature type="compositionally biased region" description="Basic and acidic residues" evidence="7">
    <location>
        <begin position="278"/>
        <end position="288"/>
    </location>
</feature>
<keyword evidence="12" id="KW-1185">Reference proteome</keyword>
<feature type="transmembrane region" description="Helical" evidence="8">
    <location>
        <begin position="184"/>
        <end position="204"/>
    </location>
</feature>
<keyword evidence="4 6" id="KW-1015">Disulfide bond</keyword>
<evidence type="ECO:0000256" key="8">
    <source>
        <dbReference type="SAM" id="Phobius"/>
    </source>
</evidence>
<dbReference type="OrthoDB" id="9940478at2759"/>
<evidence type="ECO:0000256" key="3">
    <source>
        <dbReference type="ARBA" id="ARBA00022737"/>
    </source>
</evidence>
<dbReference type="PROSITE" id="PS50017">
    <property type="entry name" value="DEATH_DOMAIN"/>
    <property type="match status" value="1"/>
</dbReference>
<feature type="domain" description="Death" evidence="10">
    <location>
        <begin position="295"/>
        <end position="379"/>
    </location>
</feature>
<protein>
    <submittedName>
        <fullName evidence="13">Tumor necrosis factor receptor superfamily member 25</fullName>
    </submittedName>
</protein>
<evidence type="ECO:0000256" key="7">
    <source>
        <dbReference type="SAM" id="MobiDB-lite"/>
    </source>
</evidence>
<dbReference type="PANTHER" id="PTHR47220:SF1">
    <property type="entry name" value="TUMOR NECROSIS FACTOR RECEPTOR SUPERFAMILY MEMBER 25"/>
    <property type="match status" value="1"/>
</dbReference>
<dbReference type="GO" id="GO:0005886">
    <property type="term" value="C:plasma membrane"/>
    <property type="evidence" value="ECO:0007669"/>
    <property type="project" value="TreeGrafter"/>
</dbReference>
<evidence type="ECO:0000256" key="4">
    <source>
        <dbReference type="ARBA" id="ARBA00023157"/>
    </source>
</evidence>
<feature type="region of interest" description="Disordered" evidence="7">
    <location>
        <begin position="259"/>
        <end position="288"/>
    </location>
</feature>
<feature type="disulfide bond" evidence="6">
    <location>
        <begin position="77"/>
        <end position="95"/>
    </location>
</feature>
<name>A0A6J2Q156_COTGO</name>
<dbReference type="InterPro" id="IPR022329">
    <property type="entry name" value="TNFR_25"/>
</dbReference>
<dbReference type="PROSITE" id="PS50050">
    <property type="entry name" value="TNFR_NGFR_2"/>
    <property type="match status" value="1"/>
</dbReference>
<feature type="disulfide bond" evidence="6">
    <location>
        <begin position="74"/>
        <end position="87"/>
    </location>
</feature>
<sequence length="386" mass="43415">MDFVLVYTLILALLSIGQSCTEGIEKNDSCYEVCPPGYYHFGNCDDQAAKYRCKKCGTGTFTAIKNTAKACIRCGVCGNFEVVKTQCTCDSDVKCDCIMGYYYNGNPSIVERACRKCNSKYCKEIDTKPDYKRNCQSFCQSKECLELPAPAFPPSPNISTAATIPTSSRIYVIPAPKNKKEMVWQYPVLVVGTILVFLGLVLCVRNLFANPDKCLCWSVNKDLELPVEDPKFNEQRSHQDSSPNTLTFSITEETPMMTLNQSPATPEHPAHSSALVPDGEHKAAKQNEQSEHWPAIVLYTIIKEVPLRRWKEFLRLLSVTDQQLERVELEAGLGLGSIERQYQMLRLWSQCSSASLNNVFSALDYMDLSGCAQLLQENLEKLQWKL</sequence>